<protein>
    <submittedName>
        <fullName evidence="1">Uncharacterized protein</fullName>
    </submittedName>
</protein>
<organism evidence="1 2">
    <name type="scientific">Halotalea alkalilenta</name>
    <dbReference type="NCBI Taxonomy" id="376489"/>
    <lineage>
        <taxon>Bacteria</taxon>
        <taxon>Pseudomonadati</taxon>
        <taxon>Pseudomonadota</taxon>
        <taxon>Gammaproteobacteria</taxon>
        <taxon>Oceanospirillales</taxon>
        <taxon>Halomonadaceae</taxon>
        <taxon>Halotalea</taxon>
    </lineage>
</organism>
<sequence length="72" mass="8210">MDKFFFLTPDIGLQPTAALAAHQLDVDVNENDDKQGMRRLKTGAQLGVWTTMHFVHRPHTGRTQPVRHFPSQ</sequence>
<reference evidence="1 2" key="1">
    <citation type="submission" date="2016-04" db="EMBL/GenBank/DDBJ databases">
        <title>Complete Genome Sequence of Halotalea alkalilenta IHB B 13600.</title>
        <authorList>
            <person name="Swarnkar M.K."/>
            <person name="Sharma A."/>
            <person name="Kaushal K."/>
            <person name="Soni R."/>
            <person name="Rana S."/>
            <person name="Singh A.K."/>
            <person name="Gulati A."/>
        </authorList>
    </citation>
    <scope>NUCLEOTIDE SEQUENCE [LARGE SCALE GENOMIC DNA]</scope>
    <source>
        <strain evidence="1 2">IHB B 13600</strain>
    </source>
</reference>
<dbReference type="EMBL" id="CP015243">
    <property type="protein sequence ID" value="ANF56416.1"/>
    <property type="molecule type" value="Genomic_DNA"/>
</dbReference>
<dbReference type="KEGG" id="haa:A5892_02170"/>
<keyword evidence="2" id="KW-1185">Reference proteome</keyword>
<gene>
    <name evidence="1" type="ORF">A5892_02170</name>
</gene>
<name>A0A172YBC4_9GAMM</name>
<accession>A0A172YBC4</accession>
<dbReference type="STRING" id="376489.A5892_02170"/>
<dbReference type="RefSeq" id="WP_064121397.1">
    <property type="nucleotide sequence ID" value="NZ_CP015243.1"/>
</dbReference>
<proteinExistence type="predicted"/>
<dbReference type="Proteomes" id="UP000077875">
    <property type="component" value="Chromosome"/>
</dbReference>
<evidence type="ECO:0000313" key="1">
    <source>
        <dbReference type="EMBL" id="ANF56416.1"/>
    </source>
</evidence>
<dbReference type="AlphaFoldDB" id="A0A172YBC4"/>
<evidence type="ECO:0000313" key="2">
    <source>
        <dbReference type="Proteomes" id="UP000077875"/>
    </source>
</evidence>